<dbReference type="GO" id="GO:0022625">
    <property type="term" value="C:cytosolic large ribosomal subunit"/>
    <property type="evidence" value="ECO:0007669"/>
    <property type="project" value="TreeGrafter"/>
</dbReference>
<dbReference type="NCBIfam" id="TIGR01071">
    <property type="entry name" value="rplO_bact"/>
    <property type="match status" value="1"/>
</dbReference>
<evidence type="ECO:0000259" key="6">
    <source>
        <dbReference type="Pfam" id="PF00828"/>
    </source>
</evidence>
<dbReference type="GO" id="GO:0006412">
    <property type="term" value="P:translation"/>
    <property type="evidence" value="ECO:0007669"/>
    <property type="project" value="UniProtKB-UniRule"/>
</dbReference>
<dbReference type="Pfam" id="PF00828">
    <property type="entry name" value="Ribosomal_L27A"/>
    <property type="match status" value="1"/>
</dbReference>
<dbReference type="InterPro" id="IPR021131">
    <property type="entry name" value="Ribosomal_uL15/eL18"/>
</dbReference>
<dbReference type="AlphaFoldDB" id="A0A937JAT0"/>
<keyword evidence="4" id="KW-0699">rRNA-binding</keyword>
<evidence type="ECO:0000313" key="8">
    <source>
        <dbReference type="Proteomes" id="UP000705230"/>
    </source>
</evidence>
<evidence type="ECO:0000256" key="2">
    <source>
        <dbReference type="ARBA" id="ARBA00022980"/>
    </source>
</evidence>
<evidence type="ECO:0000256" key="4">
    <source>
        <dbReference type="HAMAP-Rule" id="MF_01341"/>
    </source>
</evidence>
<keyword evidence="2 4" id="KW-0689">Ribosomal protein</keyword>
<dbReference type="PANTHER" id="PTHR12934:SF11">
    <property type="entry name" value="LARGE RIBOSOMAL SUBUNIT PROTEIN UL15M"/>
    <property type="match status" value="1"/>
</dbReference>
<evidence type="ECO:0000256" key="1">
    <source>
        <dbReference type="ARBA" id="ARBA00007320"/>
    </source>
</evidence>
<dbReference type="GO" id="GO:0003735">
    <property type="term" value="F:structural constituent of ribosome"/>
    <property type="evidence" value="ECO:0007669"/>
    <property type="project" value="InterPro"/>
</dbReference>
<name>A0A937JAT0_9GAMM</name>
<sequence>MTEENTNNLALNTLSNPGTVQNRKRVGRGIGSGTGKTAGRGHKGQKSRSGGNVRPGFEGGQMPLQQRVPKFGFSSRTNNLLKDVNVKLLEGMSEVSLETLKQNKIISKKIEKVKIYGNTELSSKINVIGIKVTKGARESIEKAGGSIQE</sequence>
<comment type="similarity">
    <text evidence="1 4">Belongs to the universal ribosomal protein uL15 family.</text>
</comment>
<dbReference type="InterPro" id="IPR036227">
    <property type="entry name" value="Ribosomal_uL15/eL18_sf"/>
</dbReference>
<dbReference type="GO" id="GO:0019843">
    <property type="term" value="F:rRNA binding"/>
    <property type="evidence" value="ECO:0007669"/>
    <property type="project" value="UniProtKB-UniRule"/>
</dbReference>
<dbReference type="HAMAP" id="MF_01341">
    <property type="entry name" value="Ribosomal_uL15"/>
    <property type="match status" value="1"/>
</dbReference>
<proteinExistence type="inferred from homology"/>
<evidence type="ECO:0000313" key="7">
    <source>
        <dbReference type="EMBL" id="MBL6902891.1"/>
    </source>
</evidence>
<dbReference type="InterPro" id="IPR030878">
    <property type="entry name" value="Ribosomal_uL15"/>
</dbReference>
<organism evidence="7 8">
    <name type="scientific">SAR86 cluster bacterium</name>
    <dbReference type="NCBI Taxonomy" id="2030880"/>
    <lineage>
        <taxon>Bacteria</taxon>
        <taxon>Pseudomonadati</taxon>
        <taxon>Pseudomonadota</taxon>
        <taxon>Gammaproteobacteria</taxon>
        <taxon>SAR86 cluster</taxon>
    </lineage>
</organism>
<comment type="function">
    <text evidence="4">Binds to the 23S rRNA.</text>
</comment>
<gene>
    <name evidence="4 7" type="primary">rplO</name>
    <name evidence="7" type="ORF">ISR29_01675</name>
</gene>
<feature type="region of interest" description="Disordered" evidence="5">
    <location>
        <begin position="1"/>
        <end position="64"/>
    </location>
</feature>
<accession>A0A937JAT0</accession>
<dbReference type="PANTHER" id="PTHR12934">
    <property type="entry name" value="50S RIBOSOMAL PROTEIN L15"/>
    <property type="match status" value="1"/>
</dbReference>
<evidence type="ECO:0000256" key="5">
    <source>
        <dbReference type="SAM" id="MobiDB-lite"/>
    </source>
</evidence>
<dbReference type="SUPFAM" id="SSF52080">
    <property type="entry name" value="Ribosomal proteins L15p and L18e"/>
    <property type="match status" value="1"/>
</dbReference>
<protein>
    <recommendedName>
        <fullName evidence="4">Large ribosomal subunit protein uL15</fullName>
    </recommendedName>
</protein>
<dbReference type="Gene3D" id="3.100.10.10">
    <property type="match status" value="1"/>
</dbReference>
<feature type="domain" description="Large ribosomal subunit protein uL15/eL18" evidence="6">
    <location>
        <begin position="92"/>
        <end position="147"/>
    </location>
</feature>
<dbReference type="Proteomes" id="UP000705230">
    <property type="component" value="Unassembled WGS sequence"/>
</dbReference>
<evidence type="ECO:0000256" key="3">
    <source>
        <dbReference type="ARBA" id="ARBA00023274"/>
    </source>
</evidence>
<dbReference type="InterPro" id="IPR005749">
    <property type="entry name" value="Ribosomal_uL15_bac-type"/>
</dbReference>
<keyword evidence="3 4" id="KW-0687">Ribonucleoprotein</keyword>
<keyword evidence="4" id="KW-0694">RNA-binding</keyword>
<feature type="compositionally biased region" description="Gly residues" evidence="5">
    <location>
        <begin position="28"/>
        <end position="38"/>
    </location>
</feature>
<dbReference type="EMBL" id="JADHSG010000002">
    <property type="protein sequence ID" value="MBL6902891.1"/>
    <property type="molecule type" value="Genomic_DNA"/>
</dbReference>
<reference evidence="7" key="1">
    <citation type="submission" date="2020-10" db="EMBL/GenBank/DDBJ databases">
        <title>Microbiome of the Black Sea water column analyzed by genome centric metagenomics.</title>
        <authorList>
            <person name="Cabello-Yeves P.J."/>
            <person name="Callieri C."/>
            <person name="Picazo A."/>
            <person name="Mehrshad M."/>
            <person name="Haro-Moreno J.M."/>
            <person name="Roda-Garcia J."/>
            <person name="Dzembekova N."/>
            <person name="Slabakova V."/>
            <person name="Slabakova N."/>
            <person name="Moncheva S."/>
            <person name="Rodriguez-Valera F."/>
        </authorList>
    </citation>
    <scope>NUCLEOTIDE SEQUENCE</scope>
    <source>
        <strain evidence="7">BS30m-G43</strain>
    </source>
</reference>
<feature type="compositionally biased region" description="Low complexity" evidence="5">
    <location>
        <begin position="1"/>
        <end position="16"/>
    </location>
</feature>
<comment type="caution">
    <text evidence="7">The sequence shown here is derived from an EMBL/GenBank/DDBJ whole genome shotgun (WGS) entry which is preliminary data.</text>
</comment>
<comment type="subunit">
    <text evidence="4">Part of the 50S ribosomal subunit.</text>
</comment>